<reference evidence="2 3" key="1">
    <citation type="journal article" date="2022" name="Nat. Plants">
        <title>Genomes of leafy and leafless Platanthera orchids illuminate the evolution of mycoheterotrophy.</title>
        <authorList>
            <person name="Li M.H."/>
            <person name="Liu K.W."/>
            <person name="Li Z."/>
            <person name="Lu H.C."/>
            <person name="Ye Q.L."/>
            <person name="Zhang D."/>
            <person name="Wang J.Y."/>
            <person name="Li Y.F."/>
            <person name="Zhong Z.M."/>
            <person name="Liu X."/>
            <person name="Yu X."/>
            <person name="Liu D.K."/>
            <person name="Tu X.D."/>
            <person name="Liu B."/>
            <person name="Hao Y."/>
            <person name="Liao X.Y."/>
            <person name="Jiang Y.T."/>
            <person name="Sun W.H."/>
            <person name="Chen J."/>
            <person name="Chen Y.Q."/>
            <person name="Ai Y."/>
            <person name="Zhai J.W."/>
            <person name="Wu S.S."/>
            <person name="Zhou Z."/>
            <person name="Hsiao Y.Y."/>
            <person name="Wu W.L."/>
            <person name="Chen Y.Y."/>
            <person name="Lin Y.F."/>
            <person name="Hsu J.L."/>
            <person name="Li C.Y."/>
            <person name="Wang Z.W."/>
            <person name="Zhao X."/>
            <person name="Zhong W.Y."/>
            <person name="Ma X.K."/>
            <person name="Ma L."/>
            <person name="Huang J."/>
            <person name="Chen G.Z."/>
            <person name="Huang M.Z."/>
            <person name="Huang L."/>
            <person name="Peng D.H."/>
            <person name="Luo Y.B."/>
            <person name="Zou S.Q."/>
            <person name="Chen S.P."/>
            <person name="Lan S."/>
            <person name="Tsai W.C."/>
            <person name="Van de Peer Y."/>
            <person name="Liu Z.J."/>
        </authorList>
    </citation>
    <scope>NUCLEOTIDE SEQUENCE [LARGE SCALE GENOMIC DNA]</scope>
    <source>
        <strain evidence="2">Lor288</strain>
    </source>
</reference>
<feature type="region of interest" description="Disordered" evidence="1">
    <location>
        <begin position="14"/>
        <end position="42"/>
    </location>
</feature>
<comment type="caution">
    <text evidence="2">The sequence shown here is derived from an EMBL/GenBank/DDBJ whole genome shotgun (WGS) entry which is preliminary data.</text>
</comment>
<protein>
    <submittedName>
        <fullName evidence="2">Uncharacterized protein</fullName>
    </submittedName>
</protein>
<name>A0ABR2LS70_9ASPA</name>
<keyword evidence="3" id="KW-1185">Reference proteome</keyword>
<sequence>MLVISIPVLSKEEFSPSPLPSIRSRMEEVRSPVEEDGSTEVGGGRRMVAYNIRGGGKGFRQGTVQTAVGVFGGEDFVDGVKGQPLMVKNAGNSGRPAISSLDGLPIIAVEACREHLVCLHIS</sequence>
<gene>
    <name evidence="2" type="ORF">KSP40_PGU012774</name>
</gene>
<evidence type="ECO:0000313" key="2">
    <source>
        <dbReference type="EMBL" id="KAK8948330.1"/>
    </source>
</evidence>
<proteinExistence type="predicted"/>
<dbReference type="Proteomes" id="UP001412067">
    <property type="component" value="Unassembled WGS sequence"/>
</dbReference>
<accession>A0ABR2LS70</accession>
<feature type="compositionally biased region" description="Basic and acidic residues" evidence="1">
    <location>
        <begin position="24"/>
        <end position="33"/>
    </location>
</feature>
<evidence type="ECO:0000313" key="3">
    <source>
        <dbReference type="Proteomes" id="UP001412067"/>
    </source>
</evidence>
<organism evidence="2 3">
    <name type="scientific">Platanthera guangdongensis</name>
    <dbReference type="NCBI Taxonomy" id="2320717"/>
    <lineage>
        <taxon>Eukaryota</taxon>
        <taxon>Viridiplantae</taxon>
        <taxon>Streptophyta</taxon>
        <taxon>Embryophyta</taxon>
        <taxon>Tracheophyta</taxon>
        <taxon>Spermatophyta</taxon>
        <taxon>Magnoliopsida</taxon>
        <taxon>Liliopsida</taxon>
        <taxon>Asparagales</taxon>
        <taxon>Orchidaceae</taxon>
        <taxon>Orchidoideae</taxon>
        <taxon>Orchideae</taxon>
        <taxon>Orchidinae</taxon>
        <taxon>Platanthera</taxon>
    </lineage>
</organism>
<dbReference type="EMBL" id="JBBWWR010000016">
    <property type="protein sequence ID" value="KAK8948330.1"/>
    <property type="molecule type" value="Genomic_DNA"/>
</dbReference>
<evidence type="ECO:0000256" key="1">
    <source>
        <dbReference type="SAM" id="MobiDB-lite"/>
    </source>
</evidence>